<reference evidence="6" key="1">
    <citation type="submission" date="2021-04" db="EMBL/GenBank/DDBJ databases">
        <title>Dactylosporangium aurantiacum NRRL B-8018 full assembly.</title>
        <authorList>
            <person name="Hartkoorn R.C."/>
            <person name="Beaudoing E."/>
            <person name="Hot D."/>
        </authorList>
    </citation>
    <scope>NUCLEOTIDE SEQUENCE</scope>
    <source>
        <strain evidence="6">NRRL B-8018</strain>
    </source>
</reference>
<feature type="domain" description="HTH luxR-type" evidence="5">
    <location>
        <begin position="834"/>
        <end position="899"/>
    </location>
</feature>
<dbReference type="AlphaFoldDB" id="A0A9Q9MRE7"/>
<dbReference type="EMBL" id="CP073767">
    <property type="protein sequence ID" value="UWZ58437.1"/>
    <property type="molecule type" value="Genomic_DNA"/>
</dbReference>
<evidence type="ECO:0000256" key="3">
    <source>
        <dbReference type="ARBA" id="ARBA00023163"/>
    </source>
</evidence>
<dbReference type="InterPro" id="IPR041664">
    <property type="entry name" value="AAA_16"/>
</dbReference>
<dbReference type="SUPFAM" id="SSF52540">
    <property type="entry name" value="P-loop containing nucleoside triphosphate hydrolases"/>
    <property type="match status" value="1"/>
</dbReference>
<evidence type="ECO:0000313" key="7">
    <source>
        <dbReference type="Proteomes" id="UP001058003"/>
    </source>
</evidence>
<accession>A0A9Q9MRE7</accession>
<protein>
    <submittedName>
        <fullName evidence="6">AAA family ATPase</fullName>
    </submittedName>
</protein>
<dbReference type="PROSITE" id="PS00622">
    <property type="entry name" value="HTH_LUXR_1"/>
    <property type="match status" value="1"/>
</dbReference>
<dbReference type="SMART" id="SM00421">
    <property type="entry name" value="HTH_LUXR"/>
    <property type="match status" value="1"/>
</dbReference>
<dbReference type="CDD" id="cd06170">
    <property type="entry name" value="LuxR_C_like"/>
    <property type="match status" value="1"/>
</dbReference>
<evidence type="ECO:0000256" key="2">
    <source>
        <dbReference type="ARBA" id="ARBA00023125"/>
    </source>
</evidence>
<feature type="compositionally biased region" description="Basic and acidic residues" evidence="4">
    <location>
        <begin position="829"/>
        <end position="838"/>
    </location>
</feature>
<proteinExistence type="predicted"/>
<organism evidence="6 7">
    <name type="scientific">Dactylosporangium aurantiacum</name>
    <dbReference type="NCBI Taxonomy" id="35754"/>
    <lineage>
        <taxon>Bacteria</taxon>
        <taxon>Bacillati</taxon>
        <taxon>Actinomycetota</taxon>
        <taxon>Actinomycetes</taxon>
        <taxon>Micromonosporales</taxon>
        <taxon>Micromonosporaceae</taxon>
        <taxon>Dactylosporangium</taxon>
    </lineage>
</organism>
<dbReference type="RefSeq" id="WP_033364666.1">
    <property type="nucleotide sequence ID" value="NZ_CP073767.1"/>
</dbReference>
<feature type="region of interest" description="Disordered" evidence="4">
    <location>
        <begin position="814"/>
        <end position="838"/>
    </location>
</feature>
<evidence type="ECO:0000313" key="6">
    <source>
        <dbReference type="EMBL" id="UWZ58437.1"/>
    </source>
</evidence>
<dbReference type="InterPro" id="IPR016032">
    <property type="entry name" value="Sig_transdc_resp-reg_C-effctor"/>
</dbReference>
<dbReference type="Proteomes" id="UP001058003">
    <property type="component" value="Chromosome"/>
</dbReference>
<dbReference type="PRINTS" id="PR00038">
    <property type="entry name" value="HTHLUXR"/>
</dbReference>
<dbReference type="GO" id="GO:0003677">
    <property type="term" value="F:DNA binding"/>
    <property type="evidence" value="ECO:0007669"/>
    <property type="project" value="UniProtKB-KW"/>
</dbReference>
<dbReference type="KEGG" id="daur:Daura_21015"/>
<evidence type="ECO:0000256" key="4">
    <source>
        <dbReference type="SAM" id="MobiDB-lite"/>
    </source>
</evidence>
<sequence>MPLTARDPVGRSGLFDALTATYDACAGSGRGRLVLLDGPVGTGKTEVLRIFVDGVRDRGGVVLSAGASESERTMPLAVLEQLLDRPGLPADVVARAAALIDGQQPPWRTYLSRQCDPDGTVLDDLCDSLLQLAAPLPLVVAVDDAHQADQPSLRCLHRLATRMTGAAVLIVLVESTTAAGAVAARCLTGADALGGPLPVDVDVSRFEVSPLTVDGVAELLCRREGARALGAADFHHAVTGGNLVLLHAVLEDRRAVGADPDDTVIGDNFAEAVTSCLFRCDPVTLQVARATAVLRSPAGPAVLARLLELDQAAVERALLLLTSGGLLDSTGRFRHPIGRSAALGSMAPGERASMFQRIGHLHAGGGSAGTVEAAEQLVEAGRRSGDWMPPVLREAAERSLADGDLHRARSLLRAASTIKMDDRQRAEIAATTANLRWRTNPGEVLQHLPELLADIRAGRLTGRAAVTTLLYLLWHGQLDEALEILPQVVAVSADFPSAQRLLKPTLTSLAFTYPGSARRLSDPAGRADAVTDLLAAARSVLRECAPDGDTFGLTFAALYASSFTADGWQDPWEPQLPASDLPVWQALTEAVAAERALRRGDLAAATDHARRGLSGLGLDGWGVAVGWPISVLVCAASEAGDHSAAAGLLSMPVPAGMFSTPFGLRYLMARGRHHFATDRVHAALNDFYAGSETAAAWHLDLPELMPWRTELARAYVKLDRVGPSQVLIRQQLDGLTDGQTRLRGAALRVLAATLDPSERVPVLRRAVDLLQCAGDQLEMARALADLGAAYQRTGCVDLARTTLRAAEQQARLCGAAPDAPKGRPLPAEPAREADHPDVAQLTDAERRVAALAVKGYTNREIAQRLFLTVSTVEQHLTRVYRKLHVVRRRELPAWLRVGAFDDPDQGPA</sequence>
<dbReference type="InterPro" id="IPR000792">
    <property type="entry name" value="Tscrpt_reg_LuxR_C"/>
</dbReference>
<keyword evidence="7" id="KW-1185">Reference proteome</keyword>
<keyword evidence="3" id="KW-0804">Transcription</keyword>
<keyword evidence="1" id="KW-0805">Transcription regulation</keyword>
<evidence type="ECO:0000259" key="5">
    <source>
        <dbReference type="PROSITE" id="PS50043"/>
    </source>
</evidence>
<dbReference type="SUPFAM" id="SSF46894">
    <property type="entry name" value="C-terminal effector domain of the bipartite response regulators"/>
    <property type="match status" value="1"/>
</dbReference>
<dbReference type="PROSITE" id="PS50043">
    <property type="entry name" value="HTH_LUXR_2"/>
    <property type="match status" value="1"/>
</dbReference>
<evidence type="ECO:0000256" key="1">
    <source>
        <dbReference type="ARBA" id="ARBA00023015"/>
    </source>
</evidence>
<dbReference type="Pfam" id="PF13191">
    <property type="entry name" value="AAA_16"/>
    <property type="match status" value="1"/>
</dbReference>
<dbReference type="Gene3D" id="1.10.10.10">
    <property type="entry name" value="Winged helix-like DNA-binding domain superfamily/Winged helix DNA-binding domain"/>
    <property type="match status" value="1"/>
</dbReference>
<dbReference type="InterPro" id="IPR036388">
    <property type="entry name" value="WH-like_DNA-bd_sf"/>
</dbReference>
<dbReference type="PANTHER" id="PTHR44688:SF16">
    <property type="entry name" value="DNA-BINDING TRANSCRIPTIONAL ACTIVATOR DEVR_DOSR"/>
    <property type="match status" value="1"/>
</dbReference>
<dbReference type="Pfam" id="PF00196">
    <property type="entry name" value="GerE"/>
    <property type="match status" value="1"/>
</dbReference>
<gene>
    <name evidence="6" type="ORF">Daura_21015</name>
</gene>
<dbReference type="InterPro" id="IPR027417">
    <property type="entry name" value="P-loop_NTPase"/>
</dbReference>
<keyword evidence="2" id="KW-0238">DNA-binding</keyword>
<dbReference type="PANTHER" id="PTHR44688">
    <property type="entry name" value="DNA-BINDING TRANSCRIPTIONAL ACTIVATOR DEVR_DOSR"/>
    <property type="match status" value="1"/>
</dbReference>
<name>A0A9Q9MRE7_9ACTN</name>
<dbReference type="GO" id="GO:0006355">
    <property type="term" value="P:regulation of DNA-templated transcription"/>
    <property type="evidence" value="ECO:0007669"/>
    <property type="project" value="InterPro"/>
</dbReference>